<dbReference type="PANTHER" id="PTHR37305">
    <property type="entry name" value="INTEGRAL MEMBRANE PROTEIN-RELATED"/>
    <property type="match status" value="1"/>
</dbReference>
<dbReference type="EMBL" id="BORR01000032">
    <property type="protein sequence ID" value="GIO40082.1"/>
    <property type="molecule type" value="Genomic_DNA"/>
</dbReference>
<evidence type="ECO:0000313" key="3">
    <source>
        <dbReference type="Proteomes" id="UP000681162"/>
    </source>
</evidence>
<evidence type="ECO:0000256" key="1">
    <source>
        <dbReference type="SAM" id="Phobius"/>
    </source>
</evidence>
<feature type="transmembrane region" description="Helical" evidence="1">
    <location>
        <begin position="104"/>
        <end position="131"/>
    </location>
</feature>
<dbReference type="RefSeq" id="WP_212944075.1">
    <property type="nucleotide sequence ID" value="NZ_BORR01000032.1"/>
</dbReference>
<feature type="transmembrane region" description="Helical" evidence="1">
    <location>
        <begin position="230"/>
        <end position="252"/>
    </location>
</feature>
<protein>
    <recommendedName>
        <fullName evidence="4">ABC transporter permease</fullName>
    </recommendedName>
</protein>
<comment type="caution">
    <text evidence="2">The sequence shown here is derived from an EMBL/GenBank/DDBJ whole genome shotgun (WGS) entry which is preliminary data.</text>
</comment>
<keyword evidence="3" id="KW-1185">Reference proteome</keyword>
<keyword evidence="1" id="KW-1133">Transmembrane helix</keyword>
<dbReference type="AlphaFoldDB" id="A0A919XVW4"/>
<keyword evidence="1" id="KW-0472">Membrane</keyword>
<dbReference type="Proteomes" id="UP000681162">
    <property type="component" value="Unassembled WGS sequence"/>
</dbReference>
<evidence type="ECO:0008006" key="4">
    <source>
        <dbReference type="Google" id="ProtNLM"/>
    </source>
</evidence>
<keyword evidence="1" id="KW-0812">Transmembrane</keyword>
<evidence type="ECO:0000313" key="2">
    <source>
        <dbReference type="EMBL" id="GIO40082.1"/>
    </source>
</evidence>
<proteinExistence type="predicted"/>
<organism evidence="2 3">
    <name type="scientific">Paenibacillus antibioticophila</name>
    <dbReference type="NCBI Taxonomy" id="1274374"/>
    <lineage>
        <taxon>Bacteria</taxon>
        <taxon>Bacillati</taxon>
        <taxon>Bacillota</taxon>
        <taxon>Bacilli</taxon>
        <taxon>Bacillales</taxon>
        <taxon>Paenibacillaceae</taxon>
        <taxon>Paenibacillus</taxon>
    </lineage>
</organism>
<dbReference type="PANTHER" id="PTHR37305:SF1">
    <property type="entry name" value="MEMBRANE PROTEIN"/>
    <property type="match status" value="1"/>
</dbReference>
<feature type="transmembrane region" description="Helical" evidence="1">
    <location>
        <begin position="151"/>
        <end position="170"/>
    </location>
</feature>
<reference evidence="2 3" key="1">
    <citation type="submission" date="2021-03" db="EMBL/GenBank/DDBJ databases">
        <title>Antimicrobial resistance genes in bacteria isolated from Japanese honey, and their potential for conferring macrolide and lincosamide resistance in the American foulbrood pathogen Paenibacillus larvae.</title>
        <authorList>
            <person name="Okamoto M."/>
            <person name="Kumagai M."/>
            <person name="Kanamori H."/>
            <person name="Takamatsu D."/>
        </authorList>
    </citation>
    <scope>NUCLEOTIDE SEQUENCE [LARGE SCALE GENOMIC DNA]</scope>
    <source>
        <strain evidence="2 3">J41TS12</strain>
    </source>
</reference>
<feature type="transmembrane region" description="Helical" evidence="1">
    <location>
        <begin position="21"/>
        <end position="41"/>
    </location>
</feature>
<accession>A0A919XVW4</accession>
<feature type="transmembrane region" description="Helical" evidence="1">
    <location>
        <begin position="177"/>
        <end position="198"/>
    </location>
</feature>
<sequence>MTDFFRLVQNENMKIYRRLRTWIMFAILLALSILFGVLFYLGSSGTMQLTAWDAVDQLSFLYYLASIFAVVIAADSVASEFTWGTIKLLLIRPWTRTKVLASKLLSVWLFTIAVSAVFLISNIAIAFLLFPNEASMLFPQGTSPFVSIMESLMYSYIDLLVIVVFSFMLSTVFRSSGLAIGLSMFILFAGNIFTMLFHPNRYEWAKYMLFVNMDLSKYKGGAIGPAGMTMGFSVAILSAYVLLFLVISWLVFKKRDVAA</sequence>
<feature type="transmembrane region" description="Helical" evidence="1">
    <location>
        <begin position="61"/>
        <end position="83"/>
    </location>
</feature>
<gene>
    <name evidence="2" type="primary">yhcI</name>
    <name evidence="2" type="ORF">J41TS12_49430</name>
</gene>
<name>A0A919XVW4_9BACL</name>
<dbReference type="Pfam" id="PF12730">
    <property type="entry name" value="ABC2_membrane_4"/>
    <property type="match status" value="1"/>
</dbReference>